<feature type="binding site" evidence="6">
    <location>
        <position position="107"/>
    </location>
    <ligand>
        <name>Ca(2+)</name>
        <dbReference type="ChEBI" id="CHEBI:29108"/>
        <label>2</label>
    </ligand>
</feature>
<evidence type="ECO:0000256" key="5">
    <source>
        <dbReference type="PIRSR" id="PIRSR621190-1"/>
    </source>
</evidence>
<dbReference type="PRINTS" id="PR00138">
    <property type="entry name" value="MATRIXIN"/>
</dbReference>
<dbReference type="InterPro" id="IPR006026">
    <property type="entry name" value="Peptidase_Metallo"/>
</dbReference>
<evidence type="ECO:0000256" key="6">
    <source>
        <dbReference type="PIRSR" id="PIRSR621190-2"/>
    </source>
</evidence>
<evidence type="ECO:0000256" key="1">
    <source>
        <dbReference type="ARBA" id="ARBA00022670"/>
    </source>
</evidence>
<dbReference type="InterPro" id="IPR001818">
    <property type="entry name" value="Pept_M10_metallopeptidase"/>
</dbReference>
<evidence type="ECO:0000256" key="7">
    <source>
        <dbReference type="SAM" id="SignalP"/>
    </source>
</evidence>
<feature type="chain" id="PRO_5043038783" description="Peptidase metallopeptidase domain-containing protein" evidence="7">
    <location>
        <begin position="17"/>
        <end position="212"/>
    </location>
</feature>
<feature type="binding site" evidence="6">
    <location>
        <position position="119"/>
    </location>
    <ligand>
        <name>Zn(2+)</name>
        <dbReference type="ChEBI" id="CHEBI:29105"/>
        <label>1</label>
    </ligand>
</feature>
<keyword evidence="6" id="KW-0106">Calcium</keyword>
<evidence type="ECO:0000313" key="9">
    <source>
        <dbReference type="EMBL" id="KAK9194694.1"/>
    </source>
</evidence>
<dbReference type="Proteomes" id="UP001428341">
    <property type="component" value="Unassembled WGS sequence"/>
</dbReference>
<feature type="binding site" evidence="6">
    <location>
        <position position="147"/>
    </location>
    <ligand>
        <name>Ca(2+)</name>
        <dbReference type="ChEBI" id="CHEBI:29108"/>
        <label>3</label>
    </ligand>
</feature>
<evidence type="ECO:0000256" key="2">
    <source>
        <dbReference type="ARBA" id="ARBA00022723"/>
    </source>
</evidence>
<dbReference type="GO" id="GO:0008270">
    <property type="term" value="F:zinc ion binding"/>
    <property type="evidence" value="ECO:0007669"/>
    <property type="project" value="InterPro"/>
</dbReference>
<feature type="binding site" evidence="6">
    <location>
        <position position="166"/>
    </location>
    <ligand>
        <name>Zn(2+)</name>
        <dbReference type="ChEBI" id="CHEBI:29105"/>
        <label>2</label>
        <note>catalytic</note>
    </ligand>
</feature>
<keyword evidence="3" id="KW-0378">Hydrolase</keyword>
<feature type="binding site" evidence="6">
    <location>
        <position position="147"/>
    </location>
    <ligand>
        <name>Ca(2+)</name>
        <dbReference type="ChEBI" id="CHEBI:29108"/>
        <label>1</label>
    </ligand>
</feature>
<name>A0AAP0M8G0_9ROSI</name>
<evidence type="ECO:0000313" key="10">
    <source>
        <dbReference type="Proteomes" id="UP001428341"/>
    </source>
</evidence>
<comment type="caution">
    <text evidence="9">The sequence shown here is derived from an EMBL/GenBank/DDBJ whole genome shotgun (WGS) entry which is preliminary data.</text>
</comment>
<feature type="binding site" evidence="6">
    <location>
        <position position="117"/>
    </location>
    <ligand>
        <name>Zn(2+)</name>
        <dbReference type="ChEBI" id="CHEBI:29105"/>
        <label>1</label>
    </ligand>
</feature>
<keyword evidence="4 6" id="KW-0862">Zinc</keyword>
<feature type="binding site" evidence="6">
    <location>
        <position position="132"/>
    </location>
    <ligand>
        <name>Zn(2+)</name>
        <dbReference type="ChEBI" id="CHEBI:29105"/>
        <label>1</label>
    </ligand>
</feature>
<dbReference type="Gene3D" id="3.40.390.10">
    <property type="entry name" value="Collagenase (Catalytic Domain)"/>
    <property type="match status" value="1"/>
</dbReference>
<dbReference type="PANTHER" id="PTHR10201">
    <property type="entry name" value="MATRIX METALLOPROTEINASE"/>
    <property type="match status" value="1"/>
</dbReference>
<comment type="cofactor">
    <cofactor evidence="6">
        <name>Zn(2+)</name>
        <dbReference type="ChEBI" id="CHEBI:29105"/>
    </cofactor>
    <text evidence="6">Binds 2 Zn(2+) ions per subunit.</text>
</comment>
<keyword evidence="1" id="KW-0645">Protease</keyword>
<keyword evidence="7" id="KW-0732">Signal</keyword>
<feature type="binding site" description="in inhibited form" evidence="6">
    <location>
        <position position="43"/>
    </location>
    <ligand>
        <name>Zn(2+)</name>
        <dbReference type="ChEBI" id="CHEBI:29105"/>
        <label>2</label>
        <note>catalytic</note>
    </ligand>
</feature>
<dbReference type="AlphaFoldDB" id="A0AAP0M8G0"/>
<feature type="binding site" evidence="6">
    <location>
        <position position="125"/>
    </location>
    <ligand>
        <name>Ca(2+)</name>
        <dbReference type="ChEBI" id="CHEBI:29108"/>
        <label>3</label>
    </ligand>
</feature>
<protein>
    <recommendedName>
        <fullName evidence="8">Peptidase metallopeptidase domain-containing protein</fullName>
    </recommendedName>
</protein>
<feature type="binding site" evidence="6">
    <location>
        <position position="170"/>
    </location>
    <ligand>
        <name>Zn(2+)</name>
        <dbReference type="ChEBI" id="CHEBI:29105"/>
        <label>2</label>
        <note>catalytic</note>
    </ligand>
</feature>
<dbReference type="GO" id="GO:0004222">
    <property type="term" value="F:metalloendopeptidase activity"/>
    <property type="evidence" value="ECO:0007669"/>
    <property type="project" value="InterPro"/>
</dbReference>
<feature type="active site" evidence="5">
    <location>
        <position position="167"/>
    </location>
</feature>
<dbReference type="EMBL" id="JBCGBO010000006">
    <property type="protein sequence ID" value="KAK9194694.1"/>
    <property type="molecule type" value="Genomic_DNA"/>
</dbReference>
<feature type="binding site" evidence="6">
    <location>
        <position position="184"/>
    </location>
    <ligand>
        <name>Zn(2+)</name>
        <dbReference type="ChEBI" id="CHEBI:29105"/>
        <label>2</label>
        <note>catalytic</note>
    </ligand>
</feature>
<feature type="binding site" evidence="6">
    <location>
        <position position="124"/>
    </location>
    <ligand>
        <name>Ca(2+)</name>
        <dbReference type="ChEBI" id="CHEBI:29108"/>
        <label>3</label>
    </ligand>
</feature>
<feature type="signal peptide" evidence="7">
    <location>
        <begin position="1"/>
        <end position="16"/>
    </location>
</feature>
<feature type="binding site" evidence="6">
    <location>
        <position position="176"/>
    </location>
    <ligand>
        <name>Zn(2+)</name>
        <dbReference type="ChEBI" id="CHEBI:29105"/>
        <label>2</label>
        <note>catalytic</note>
    </ligand>
</feature>
<dbReference type="InterPro" id="IPR024079">
    <property type="entry name" value="MetalloPept_cat_dom_sf"/>
</dbReference>
<comment type="cofactor">
    <cofactor evidence="6">
        <name>Ca(2+)</name>
        <dbReference type="ChEBI" id="CHEBI:29108"/>
    </cofactor>
    <text evidence="6">Can bind about 5 Ca(2+) ions per subunit.</text>
</comment>
<dbReference type="GO" id="GO:0030198">
    <property type="term" value="P:extracellular matrix organization"/>
    <property type="evidence" value="ECO:0007669"/>
    <property type="project" value="TreeGrafter"/>
</dbReference>
<feature type="binding site" evidence="6">
    <location>
        <position position="142"/>
    </location>
    <ligand>
        <name>Zn(2+)</name>
        <dbReference type="ChEBI" id="CHEBI:29105"/>
        <label>1</label>
    </ligand>
</feature>
<feature type="domain" description="Peptidase metallopeptidase" evidence="8">
    <location>
        <begin position="62"/>
        <end position="210"/>
    </location>
</feature>
<dbReference type="GO" id="GO:0031012">
    <property type="term" value="C:extracellular matrix"/>
    <property type="evidence" value="ECO:0007669"/>
    <property type="project" value="InterPro"/>
</dbReference>
<proteinExistence type="predicted"/>
<dbReference type="SMART" id="SM00235">
    <property type="entry name" value="ZnMc"/>
    <property type="match status" value="1"/>
</dbReference>
<keyword evidence="10" id="KW-1185">Reference proteome</keyword>
<evidence type="ECO:0000256" key="3">
    <source>
        <dbReference type="ARBA" id="ARBA00022801"/>
    </source>
</evidence>
<feature type="binding site" evidence="6">
    <location>
        <position position="144"/>
    </location>
    <ligand>
        <name>Ca(2+)</name>
        <dbReference type="ChEBI" id="CHEBI:29108"/>
        <label>3</label>
    </ligand>
</feature>
<sequence>MCALILWLAIVQVTKLIQVLFKPADAFNFVSFVTPFQMTTRRCGVADIVNGTIRMRSSKKRQQHKHQNGAGHFYTVSHYSTLKEASGGHQPIPISDAMKPVDYTNADITVSFETGDHGDGFPFDGLGRTIAHASAPGDGRFHYDIDEPWAVGATKDAFDLETVALHEIGHFLGLDHSSVECAIMYAYIDRGATKGLHGDDIQGIKALCNVWA</sequence>
<evidence type="ECO:0000256" key="4">
    <source>
        <dbReference type="ARBA" id="ARBA00022833"/>
    </source>
</evidence>
<dbReference type="InterPro" id="IPR021190">
    <property type="entry name" value="Pept_M10A"/>
</dbReference>
<dbReference type="GO" id="GO:0030574">
    <property type="term" value="P:collagen catabolic process"/>
    <property type="evidence" value="ECO:0007669"/>
    <property type="project" value="TreeGrafter"/>
</dbReference>
<dbReference type="PANTHER" id="PTHR10201:SF213">
    <property type="entry name" value="METALLOENDOPROTEINASE 2-MMP-LIKE"/>
    <property type="match status" value="1"/>
</dbReference>
<evidence type="ECO:0000259" key="8">
    <source>
        <dbReference type="SMART" id="SM00235"/>
    </source>
</evidence>
<dbReference type="SUPFAM" id="SSF55486">
    <property type="entry name" value="Metalloproteases ('zincins'), catalytic domain"/>
    <property type="match status" value="1"/>
</dbReference>
<keyword evidence="2 6" id="KW-0479">Metal-binding</keyword>
<reference evidence="9 10" key="1">
    <citation type="submission" date="2024-05" db="EMBL/GenBank/DDBJ databases">
        <title>Haplotype-resolved chromosome-level genome assembly of Huyou (Citrus changshanensis).</title>
        <authorList>
            <person name="Miao C."/>
            <person name="Chen W."/>
            <person name="Wu Y."/>
            <person name="Wang L."/>
            <person name="Zhao S."/>
            <person name="Grierson D."/>
            <person name="Xu C."/>
            <person name="Chen K."/>
        </authorList>
    </citation>
    <scope>NUCLEOTIDE SEQUENCE [LARGE SCALE GENOMIC DNA]</scope>
    <source>
        <strain evidence="9">01-14</strain>
        <tissue evidence="9">Leaf</tissue>
    </source>
</reference>
<dbReference type="GO" id="GO:0006508">
    <property type="term" value="P:proteolysis"/>
    <property type="evidence" value="ECO:0007669"/>
    <property type="project" value="UniProtKB-KW"/>
</dbReference>
<dbReference type="Pfam" id="PF00413">
    <property type="entry name" value="Peptidase_M10"/>
    <property type="match status" value="1"/>
</dbReference>
<accession>A0AAP0M8G0</accession>
<organism evidence="9 10">
    <name type="scientific">Citrus x changshan-huyou</name>
    <dbReference type="NCBI Taxonomy" id="2935761"/>
    <lineage>
        <taxon>Eukaryota</taxon>
        <taxon>Viridiplantae</taxon>
        <taxon>Streptophyta</taxon>
        <taxon>Embryophyta</taxon>
        <taxon>Tracheophyta</taxon>
        <taxon>Spermatophyta</taxon>
        <taxon>Magnoliopsida</taxon>
        <taxon>eudicotyledons</taxon>
        <taxon>Gunneridae</taxon>
        <taxon>Pentapetalae</taxon>
        <taxon>rosids</taxon>
        <taxon>malvids</taxon>
        <taxon>Sapindales</taxon>
        <taxon>Rutaceae</taxon>
        <taxon>Aurantioideae</taxon>
        <taxon>Citrus</taxon>
    </lineage>
</organism>
<gene>
    <name evidence="9" type="ORF">WN944_005401</name>
</gene>